<dbReference type="PANTHER" id="PTHR30329:SF21">
    <property type="entry name" value="LIPOPROTEIN YIAD-RELATED"/>
    <property type="match status" value="1"/>
</dbReference>
<keyword evidence="4" id="KW-1185">Reference proteome</keyword>
<dbReference type="PROSITE" id="PS51123">
    <property type="entry name" value="OMPA_2"/>
    <property type="match status" value="1"/>
</dbReference>
<accession>A0A431V0J7</accession>
<name>A0A431V0J7_9GAMM</name>
<evidence type="ECO:0000313" key="4">
    <source>
        <dbReference type="Proteomes" id="UP000267400"/>
    </source>
</evidence>
<dbReference type="PANTHER" id="PTHR30329">
    <property type="entry name" value="STATOR ELEMENT OF FLAGELLAR MOTOR COMPLEX"/>
    <property type="match status" value="1"/>
</dbReference>
<gene>
    <name evidence="3" type="ORF">EKG36_15800</name>
</gene>
<comment type="caution">
    <text evidence="3">The sequence shown here is derived from an EMBL/GenBank/DDBJ whole genome shotgun (WGS) entry which is preliminary data.</text>
</comment>
<evidence type="ECO:0000256" key="1">
    <source>
        <dbReference type="PROSITE-ProRule" id="PRU00473"/>
    </source>
</evidence>
<organism evidence="3 4">
    <name type="scientific">Halomonas nitroreducens</name>
    <dbReference type="NCBI Taxonomy" id="447425"/>
    <lineage>
        <taxon>Bacteria</taxon>
        <taxon>Pseudomonadati</taxon>
        <taxon>Pseudomonadota</taxon>
        <taxon>Gammaproteobacteria</taxon>
        <taxon>Oceanospirillales</taxon>
        <taxon>Halomonadaceae</taxon>
        <taxon>Halomonas</taxon>
    </lineage>
</organism>
<dbReference type="EMBL" id="RXNS01000016">
    <property type="protein sequence ID" value="RTR00468.1"/>
    <property type="molecule type" value="Genomic_DNA"/>
</dbReference>
<dbReference type="InterPro" id="IPR050330">
    <property type="entry name" value="Bact_OuterMem_StrucFunc"/>
</dbReference>
<evidence type="ECO:0000259" key="2">
    <source>
        <dbReference type="PROSITE" id="PS51123"/>
    </source>
</evidence>
<keyword evidence="1" id="KW-0472">Membrane</keyword>
<dbReference type="AlphaFoldDB" id="A0A431V0J7"/>
<dbReference type="Gene3D" id="3.30.1330.60">
    <property type="entry name" value="OmpA-like domain"/>
    <property type="match status" value="1"/>
</dbReference>
<dbReference type="OrthoDB" id="9815217at2"/>
<dbReference type="CDD" id="cd07185">
    <property type="entry name" value="OmpA_C-like"/>
    <property type="match status" value="1"/>
</dbReference>
<feature type="domain" description="OmpA-like" evidence="2">
    <location>
        <begin position="1"/>
        <end position="118"/>
    </location>
</feature>
<dbReference type="GO" id="GO:0016020">
    <property type="term" value="C:membrane"/>
    <property type="evidence" value="ECO:0007669"/>
    <property type="project" value="UniProtKB-UniRule"/>
</dbReference>
<dbReference type="Pfam" id="PF00691">
    <property type="entry name" value="OmpA"/>
    <property type="match status" value="1"/>
</dbReference>
<sequence length="134" mass="14522">MMRFQEKSTFPSGAARVLLPFAALLQDISRVLEDVPGIIEVDGHTDDVPISGSRYASNWDLSAVRASSVAKVLLSDSGLELQRLVVRGFADTRPLADNRSAEGRARNRRVEIAIDLGESDAPRGTIGFRELSVG</sequence>
<dbReference type="InterPro" id="IPR036737">
    <property type="entry name" value="OmpA-like_sf"/>
</dbReference>
<dbReference type="Proteomes" id="UP000267400">
    <property type="component" value="Unassembled WGS sequence"/>
</dbReference>
<proteinExistence type="predicted"/>
<dbReference type="SUPFAM" id="SSF103088">
    <property type="entry name" value="OmpA-like"/>
    <property type="match status" value="1"/>
</dbReference>
<reference evidence="3 4" key="1">
    <citation type="submission" date="2018-12" db="EMBL/GenBank/DDBJ databases">
        <authorList>
            <person name="Yu L."/>
        </authorList>
    </citation>
    <scope>NUCLEOTIDE SEQUENCE [LARGE SCALE GENOMIC DNA]</scope>
    <source>
        <strain evidence="3 4">11S</strain>
    </source>
</reference>
<evidence type="ECO:0000313" key="3">
    <source>
        <dbReference type="EMBL" id="RTR00468.1"/>
    </source>
</evidence>
<protein>
    <recommendedName>
        <fullName evidence="2">OmpA-like domain-containing protein</fullName>
    </recommendedName>
</protein>
<dbReference type="InterPro" id="IPR006665">
    <property type="entry name" value="OmpA-like"/>
</dbReference>